<dbReference type="GO" id="GO:0046872">
    <property type="term" value="F:metal ion binding"/>
    <property type="evidence" value="ECO:0007669"/>
    <property type="project" value="UniProtKB-UniRule"/>
</dbReference>
<gene>
    <name evidence="8" type="ORF">Ocin01_16576</name>
</gene>
<evidence type="ECO:0000313" key="8">
    <source>
        <dbReference type="EMBL" id="ODM90106.1"/>
    </source>
</evidence>
<dbReference type="PANTHER" id="PTHR13680">
    <property type="entry name" value="CDGSH IRON-SULFUR DOMAIN-CONTAINING PROTEIN 1"/>
    <property type="match status" value="1"/>
</dbReference>
<organism evidence="8 9">
    <name type="scientific">Orchesella cincta</name>
    <name type="common">Springtail</name>
    <name type="synonym">Podura cincta</name>
    <dbReference type="NCBI Taxonomy" id="48709"/>
    <lineage>
        <taxon>Eukaryota</taxon>
        <taxon>Metazoa</taxon>
        <taxon>Ecdysozoa</taxon>
        <taxon>Arthropoda</taxon>
        <taxon>Hexapoda</taxon>
        <taxon>Collembola</taxon>
        <taxon>Entomobryomorpha</taxon>
        <taxon>Entomobryoidea</taxon>
        <taxon>Orchesellidae</taxon>
        <taxon>Orchesellinae</taxon>
        <taxon>Orchesella</taxon>
    </lineage>
</organism>
<evidence type="ECO:0000256" key="3">
    <source>
        <dbReference type="ARBA" id="ARBA00022723"/>
    </source>
</evidence>
<keyword evidence="9" id="KW-1185">Reference proteome</keyword>
<dbReference type="InterPro" id="IPR042216">
    <property type="entry name" value="MitoNEET_CISD"/>
</dbReference>
<dbReference type="SMART" id="SM00704">
    <property type="entry name" value="ZnF_CDGSH"/>
    <property type="match status" value="1"/>
</dbReference>
<dbReference type="AlphaFoldDB" id="A0A1D2MAT8"/>
<accession>A0A1D2MAT8</accession>
<evidence type="ECO:0000259" key="7">
    <source>
        <dbReference type="SMART" id="SM00704"/>
    </source>
</evidence>
<comment type="similarity">
    <text evidence="1 6">Belongs to the CISD protein family. CISD2 subfamily.</text>
</comment>
<evidence type="ECO:0000256" key="2">
    <source>
        <dbReference type="ARBA" id="ARBA00022714"/>
    </source>
</evidence>
<evidence type="ECO:0000256" key="5">
    <source>
        <dbReference type="ARBA" id="ARBA00023014"/>
    </source>
</evidence>
<dbReference type="GO" id="GO:0005741">
    <property type="term" value="C:mitochondrial outer membrane"/>
    <property type="evidence" value="ECO:0007669"/>
    <property type="project" value="TreeGrafter"/>
</dbReference>
<keyword evidence="2 6" id="KW-0001">2Fe-2S</keyword>
<evidence type="ECO:0000256" key="4">
    <source>
        <dbReference type="ARBA" id="ARBA00023004"/>
    </source>
</evidence>
<dbReference type="GO" id="GO:0010506">
    <property type="term" value="P:regulation of autophagy"/>
    <property type="evidence" value="ECO:0007669"/>
    <property type="project" value="UniProtKB-UniRule"/>
</dbReference>
<dbReference type="GO" id="GO:0051537">
    <property type="term" value="F:2 iron, 2 sulfur cluster binding"/>
    <property type="evidence" value="ECO:0007669"/>
    <property type="project" value="UniProtKB-UniRule"/>
</dbReference>
<comment type="caution">
    <text evidence="8">The sequence shown here is derived from an EMBL/GenBank/DDBJ whole genome shotgun (WGS) entry which is preliminary data.</text>
</comment>
<dbReference type="STRING" id="48709.A0A1D2MAT8"/>
<evidence type="ECO:0000256" key="6">
    <source>
        <dbReference type="RuleBase" id="RU369084"/>
    </source>
</evidence>
<sequence length="169" mass="17927">SVIKGVVLVDSDIGKLLGTLLNGSRAIYGSFGPLPVDLCCLGGALKAFQLAPLGRCGFVTLVFFEDSVIKGVVLVDSDIGKLLGTLLNGSRAIYGSFGPLPVDLWALRGPKGGDSSTGGSSRRGKVNLNIKKDNTKVVDTCDIEEIGRKEVFCRCWRSKSFPYCDGSHT</sequence>
<protein>
    <recommendedName>
        <fullName evidence="6">CDGSH iron-sulfur domain-containing protein 2 homologue</fullName>
    </recommendedName>
</protein>
<feature type="domain" description="Iron-binding zinc finger CDGSH type" evidence="7">
    <location>
        <begin position="136"/>
        <end position="169"/>
    </location>
</feature>
<feature type="non-terminal residue" evidence="8">
    <location>
        <position position="1"/>
    </location>
</feature>
<keyword evidence="6" id="KW-0256">Endoplasmic reticulum</keyword>
<dbReference type="InterPro" id="IPR018967">
    <property type="entry name" value="FeS-contain_CDGSH-typ"/>
</dbReference>
<proteinExistence type="inferred from homology"/>
<reference evidence="8 9" key="1">
    <citation type="journal article" date="2016" name="Genome Biol. Evol.">
        <title>Gene Family Evolution Reflects Adaptation to Soil Environmental Stressors in the Genome of the Collembolan Orchesella cincta.</title>
        <authorList>
            <person name="Faddeeva-Vakhrusheva A."/>
            <person name="Derks M.F."/>
            <person name="Anvar S.Y."/>
            <person name="Agamennone V."/>
            <person name="Suring W."/>
            <person name="Smit S."/>
            <person name="van Straalen N.M."/>
            <person name="Roelofs D."/>
        </authorList>
    </citation>
    <scope>NUCLEOTIDE SEQUENCE [LARGE SCALE GENOMIC DNA]</scope>
    <source>
        <tissue evidence="8">Mixed pool</tissue>
    </source>
</reference>
<dbReference type="Pfam" id="PF09360">
    <property type="entry name" value="zf-CDGSH"/>
    <property type="match status" value="1"/>
</dbReference>
<dbReference type="EMBL" id="LJIJ01002169">
    <property type="protein sequence ID" value="ODM90106.1"/>
    <property type="molecule type" value="Genomic_DNA"/>
</dbReference>
<evidence type="ECO:0000313" key="9">
    <source>
        <dbReference type="Proteomes" id="UP000094527"/>
    </source>
</evidence>
<dbReference type="Proteomes" id="UP000094527">
    <property type="component" value="Unassembled WGS sequence"/>
</dbReference>
<comment type="cofactor">
    <cofactor evidence="6">
        <name>[2Fe-2S] cluster</name>
        <dbReference type="ChEBI" id="CHEBI:190135"/>
    </cofactor>
    <text evidence="6">Binds 1 [2Fe-2S] cluster.</text>
</comment>
<dbReference type="OrthoDB" id="449252at2759"/>
<keyword evidence="3 6" id="KW-0479">Metal-binding</keyword>
<dbReference type="InterPro" id="IPR045131">
    <property type="entry name" value="CISD1/2"/>
</dbReference>
<dbReference type="Gene3D" id="3.40.5.90">
    <property type="entry name" value="CDGSH iron-sulfur domain, mitoNEET-type"/>
    <property type="match status" value="1"/>
</dbReference>
<name>A0A1D2MAT8_ORCCI</name>
<dbReference type="PANTHER" id="PTHR13680:SF5">
    <property type="entry name" value="CDGSH IRON-SULFUR DOMAIN-CONTAINING PROTEIN 1"/>
    <property type="match status" value="1"/>
</dbReference>
<keyword evidence="5 6" id="KW-0411">Iron-sulfur</keyword>
<evidence type="ECO:0000256" key="1">
    <source>
        <dbReference type="ARBA" id="ARBA00008624"/>
    </source>
</evidence>
<feature type="non-terminal residue" evidence="8">
    <location>
        <position position="169"/>
    </location>
</feature>
<dbReference type="GO" id="GO:0005789">
    <property type="term" value="C:endoplasmic reticulum membrane"/>
    <property type="evidence" value="ECO:0007669"/>
    <property type="project" value="UniProtKB-SubCell"/>
</dbReference>
<comment type="subcellular location">
    <subcellularLocation>
        <location evidence="6">Endoplasmic reticulum membrane</location>
        <topology evidence="6">Single-pass membrane protein</topology>
    </subcellularLocation>
</comment>
<keyword evidence="4 6" id="KW-0408">Iron</keyword>